<dbReference type="EMBL" id="CAJDYZ010007041">
    <property type="protein sequence ID" value="CAD1473992.1"/>
    <property type="molecule type" value="Genomic_DNA"/>
</dbReference>
<sequence>PLDIINKNSTFWIMFLSAMSFPLSVLTNNNSCSTKKEVKPVSNGNCYKTFQIMSTPLRHYRSISCTKHCFIILFHLQKVYLLHPQLATLRYKIFNTLCIMYNFNKTKI</sequence>
<feature type="transmembrane region" description="Helical" evidence="1">
    <location>
        <begin position="12"/>
        <end position="29"/>
    </location>
</feature>
<evidence type="ECO:0000256" key="1">
    <source>
        <dbReference type="SAM" id="Phobius"/>
    </source>
</evidence>
<name>A0A6V7H453_9HYME</name>
<accession>A0A6V7H453</accession>
<keyword evidence="1" id="KW-1133">Transmembrane helix</keyword>
<keyword evidence="1" id="KW-0472">Membrane</keyword>
<keyword evidence="1" id="KW-0812">Transmembrane</keyword>
<protein>
    <submittedName>
        <fullName evidence="2">Uncharacterized protein</fullName>
    </submittedName>
</protein>
<gene>
    <name evidence="2" type="ORF">MHI_LOCUS423764</name>
</gene>
<organism evidence="2 3">
    <name type="scientific">Heterotrigona itama</name>
    <dbReference type="NCBI Taxonomy" id="395501"/>
    <lineage>
        <taxon>Eukaryota</taxon>
        <taxon>Metazoa</taxon>
        <taxon>Ecdysozoa</taxon>
        <taxon>Arthropoda</taxon>
        <taxon>Hexapoda</taxon>
        <taxon>Insecta</taxon>
        <taxon>Pterygota</taxon>
        <taxon>Neoptera</taxon>
        <taxon>Endopterygota</taxon>
        <taxon>Hymenoptera</taxon>
        <taxon>Apocrita</taxon>
        <taxon>Aculeata</taxon>
        <taxon>Apoidea</taxon>
        <taxon>Anthophila</taxon>
        <taxon>Apidae</taxon>
        <taxon>Heterotrigona</taxon>
    </lineage>
</organism>
<evidence type="ECO:0000313" key="2">
    <source>
        <dbReference type="EMBL" id="CAD1473992.1"/>
    </source>
</evidence>
<evidence type="ECO:0000313" key="3">
    <source>
        <dbReference type="Proteomes" id="UP000752696"/>
    </source>
</evidence>
<comment type="caution">
    <text evidence="2">The sequence shown here is derived from an EMBL/GenBank/DDBJ whole genome shotgun (WGS) entry which is preliminary data.</text>
</comment>
<feature type="non-terminal residue" evidence="2">
    <location>
        <position position="1"/>
    </location>
</feature>
<reference evidence="2" key="1">
    <citation type="submission" date="2020-07" db="EMBL/GenBank/DDBJ databases">
        <authorList>
            <person name="Nazaruddin N."/>
        </authorList>
    </citation>
    <scope>NUCLEOTIDE SEQUENCE</scope>
</reference>
<keyword evidence="3" id="KW-1185">Reference proteome</keyword>
<proteinExistence type="predicted"/>
<dbReference type="AlphaFoldDB" id="A0A6V7H453"/>
<dbReference type="Proteomes" id="UP000752696">
    <property type="component" value="Unassembled WGS sequence"/>
</dbReference>